<evidence type="ECO:0000256" key="1">
    <source>
        <dbReference type="SAM" id="MobiDB-lite"/>
    </source>
</evidence>
<feature type="compositionally biased region" description="Basic and acidic residues" evidence="1">
    <location>
        <begin position="32"/>
        <end position="62"/>
    </location>
</feature>
<reference evidence="2" key="1">
    <citation type="journal article" date="2020" name="Nature">
        <title>Giant virus diversity and host interactions through global metagenomics.</title>
        <authorList>
            <person name="Schulz F."/>
            <person name="Roux S."/>
            <person name="Paez-Espino D."/>
            <person name="Jungbluth S."/>
            <person name="Walsh D.A."/>
            <person name="Denef V.J."/>
            <person name="McMahon K.D."/>
            <person name="Konstantinidis K.T."/>
            <person name="Eloe-Fadrosh E.A."/>
            <person name="Kyrpides N.C."/>
            <person name="Woyke T."/>
        </authorList>
    </citation>
    <scope>NUCLEOTIDE SEQUENCE</scope>
    <source>
        <strain evidence="2">GVMAG-M-3300027708-20</strain>
    </source>
</reference>
<feature type="region of interest" description="Disordered" evidence="1">
    <location>
        <begin position="27"/>
        <end position="107"/>
    </location>
</feature>
<feature type="region of interest" description="Disordered" evidence="1">
    <location>
        <begin position="1"/>
        <end position="20"/>
    </location>
</feature>
<name>A0A6C0JE86_9ZZZZ</name>
<proteinExistence type="predicted"/>
<feature type="compositionally biased region" description="Basic residues" evidence="1">
    <location>
        <begin position="7"/>
        <end position="20"/>
    </location>
</feature>
<dbReference type="EMBL" id="MN740389">
    <property type="protein sequence ID" value="QHU03939.1"/>
    <property type="molecule type" value="Genomic_DNA"/>
</dbReference>
<sequence>MSTLKSILKKKPSSHNKTKKRVLINPNFNEIAEDKPEPITDISKHERWTNKTDEKMNREQVRNSRSRFSAARKQAPMLAAKSARRRFNIPSPDPPENRITVSRRGRIDPVVASAPGRHRSAPVPAEVQKTGAVRRMVNSVMGLFGRKGGRKTLKNKRK</sequence>
<accession>A0A6C0JE86</accession>
<dbReference type="AlphaFoldDB" id="A0A6C0JE86"/>
<organism evidence="2">
    <name type="scientific">viral metagenome</name>
    <dbReference type="NCBI Taxonomy" id="1070528"/>
    <lineage>
        <taxon>unclassified sequences</taxon>
        <taxon>metagenomes</taxon>
        <taxon>organismal metagenomes</taxon>
    </lineage>
</organism>
<evidence type="ECO:0000313" key="2">
    <source>
        <dbReference type="EMBL" id="QHU03939.1"/>
    </source>
</evidence>
<protein>
    <submittedName>
        <fullName evidence="2">Uncharacterized protein</fullName>
    </submittedName>
</protein>